<protein>
    <submittedName>
        <fullName evidence="2">Uncharacterized protein</fullName>
    </submittedName>
</protein>
<evidence type="ECO:0000313" key="2">
    <source>
        <dbReference type="EMBL" id="MUF07187.1"/>
    </source>
</evidence>
<evidence type="ECO:0000256" key="1">
    <source>
        <dbReference type="SAM" id="Phobius"/>
    </source>
</evidence>
<dbReference type="Proteomes" id="UP000438196">
    <property type="component" value="Unassembled WGS sequence"/>
</dbReference>
<evidence type="ECO:0000313" key="3">
    <source>
        <dbReference type="Proteomes" id="UP000438196"/>
    </source>
</evidence>
<dbReference type="EMBL" id="WNNK01000022">
    <property type="protein sequence ID" value="MUF07187.1"/>
    <property type="molecule type" value="Genomic_DNA"/>
</dbReference>
<keyword evidence="3" id="KW-1185">Reference proteome</keyword>
<gene>
    <name evidence="2" type="ORF">GNF76_22800</name>
</gene>
<dbReference type="OrthoDB" id="6998038at2"/>
<keyword evidence="1" id="KW-0812">Transmembrane</keyword>
<organism evidence="2 3">
    <name type="scientific">Pseudomonas spelaei</name>
    <dbReference type="NCBI Taxonomy" id="1055469"/>
    <lineage>
        <taxon>Bacteria</taxon>
        <taxon>Pseudomonadati</taxon>
        <taxon>Pseudomonadota</taxon>
        <taxon>Gammaproteobacteria</taxon>
        <taxon>Pseudomonadales</taxon>
        <taxon>Pseudomonadaceae</taxon>
        <taxon>Pseudomonas</taxon>
    </lineage>
</organism>
<keyword evidence="1" id="KW-1133">Transmembrane helix</keyword>
<reference evidence="2 3" key="1">
    <citation type="submission" date="2019-11" db="EMBL/GenBank/DDBJ databases">
        <title>Pseudomonas karstica sp. nov. and Pseudomonas spelaei sp. nov. from karst caves.</title>
        <authorList>
            <person name="Zeman M."/>
        </authorList>
    </citation>
    <scope>NUCLEOTIDE SEQUENCE [LARGE SCALE GENOMIC DNA]</scope>
    <source>
        <strain evidence="2 3">CCM 7893</strain>
    </source>
</reference>
<comment type="caution">
    <text evidence="2">The sequence shown here is derived from an EMBL/GenBank/DDBJ whole genome shotgun (WGS) entry which is preliminary data.</text>
</comment>
<dbReference type="AlphaFoldDB" id="A0A6I3WAB7"/>
<dbReference type="RefSeq" id="WP_155585339.1">
    <property type="nucleotide sequence ID" value="NZ_JBHSTH010000022.1"/>
</dbReference>
<sequence length="275" mass="30088">MYKKHLPQRPDGFAKYRLQQHQKSKSKSSLHALPLSKQRALRRNLIFIGTTLGVVLVLSLISKAYAAGGSYVVDDGAINAPGECNIDAWHTANRHHGSTHNETLSAACTSAGVPWLQWGAAVARATAEGDGETQVSPQLKAQLWSREDLGIEVAASATAHFALNRQHTFDGADLSIPFTWQPLEALRLNVNAGWTHAYDGGEQHHRLTWGTGFEYDVAQSLTLIAERYGQEGGDQAWQAGPRVHVGKNIDVDLVVGRSLIGDRHQWLTTGATLRF</sequence>
<keyword evidence="1" id="KW-0472">Membrane</keyword>
<name>A0A6I3WAB7_9PSED</name>
<proteinExistence type="predicted"/>
<accession>A0A6I3WAB7</accession>
<feature type="transmembrane region" description="Helical" evidence="1">
    <location>
        <begin position="45"/>
        <end position="66"/>
    </location>
</feature>